<dbReference type="EMBL" id="KZ819732">
    <property type="protein sequence ID" value="PWN53304.1"/>
    <property type="molecule type" value="Genomic_DNA"/>
</dbReference>
<protein>
    <submittedName>
        <fullName evidence="1">Uncharacterized protein</fullName>
    </submittedName>
</protein>
<reference evidence="1 2" key="1">
    <citation type="journal article" date="2018" name="Mol. Biol. Evol.">
        <title>Broad Genomic Sampling Reveals a Smut Pathogenic Ancestry of the Fungal Clade Ustilaginomycotina.</title>
        <authorList>
            <person name="Kijpornyongpan T."/>
            <person name="Mondo S.J."/>
            <person name="Barry K."/>
            <person name="Sandor L."/>
            <person name="Lee J."/>
            <person name="Lipzen A."/>
            <person name="Pangilinan J."/>
            <person name="LaButti K."/>
            <person name="Hainaut M."/>
            <person name="Henrissat B."/>
            <person name="Grigoriev I.V."/>
            <person name="Spatafora J.W."/>
            <person name="Aime M.C."/>
        </authorList>
    </citation>
    <scope>NUCLEOTIDE SEQUENCE [LARGE SCALE GENOMIC DNA]</scope>
    <source>
        <strain evidence="1 2">SA 807</strain>
    </source>
</reference>
<proteinExistence type="predicted"/>
<keyword evidence="2" id="KW-1185">Reference proteome</keyword>
<sequence>MSAESCSPDPGPSAGLSYDLAATTFKKLHPTTFLRRFLDSGIREDGRQLTTFRSTSISVGGIATADGSCLVRMGSTTVIAAIKAEIAQPHLARPQEGYVIPNVELSPISSGRFKPGPPTDEAQVLTDTLLTFLNSSGALPRKSLCIKPGHSAWCLYVDVTCLSYDGNVIDAAVLASLGALRNTRLPRVWYDEDSSQTLCSSEDSEKAPLALLNAPLLASFGIFEQTHLLADPAAFESVLLDSHISIGVSLSPEPGRDSRIIFLRQNGRIRATTCESGSQVSRKDAQVVQFCIERAQSRCQQLFDLLIQAERERPSKT</sequence>
<evidence type="ECO:0000313" key="2">
    <source>
        <dbReference type="Proteomes" id="UP000245626"/>
    </source>
</evidence>
<gene>
    <name evidence="1" type="ORF">IE53DRAFT_384236</name>
</gene>
<evidence type="ECO:0000313" key="1">
    <source>
        <dbReference type="EMBL" id="PWN53304.1"/>
    </source>
</evidence>
<dbReference type="Proteomes" id="UP000245626">
    <property type="component" value="Unassembled WGS sequence"/>
</dbReference>
<name>A0ACD0P5S8_9BASI</name>
<accession>A0ACD0P5S8</accession>
<organism evidence="1 2">
    <name type="scientific">Violaceomyces palustris</name>
    <dbReference type="NCBI Taxonomy" id="1673888"/>
    <lineage>
        <taxon>Eukaryota</taxon>
        <taxon>Fungi</taxon>
        <taxon>Dikarya</taxon>
        <taxon>Basidiomycota</taxon>
        <taxon>Ustilaginomycotina</taxon>
        <taxon>Ustilaginomycetes</taxon>
        <taxon>Violaceomycetales</taxon>
        <taxon>Violaceomycetaceae</taxon>
        <taxon>Violaceomyces</taxon>
    </lineage>
</organism>